<dbReference type="EMBL" id="BCMM01000001">
    <property type="protein sequence ID" value="GAQ59788.1"/>
    <property type="molecule type" value="Genomic_DNA"/>
</dbReference>
<dbReference type="OrthoDB" id="8670884at2"/>
<reference evidence="5" key="1">
    <citation type="submission" date="2015-11" db="EMBL/GenBank/DDBJ databases">
        <authorList>
            <consortium name="Cross-ministerial Strategic Innovation Promotion Program (SIP) consortium"/>
            <person name="Tomihama T."/>
            <person name="Ikenaga M."/>
            <person name="Sakai M."/>
            <person name="Okubo T."/>
            <person name="Ikeda S."/>
        </authorList>
    </citation>
    <scope>NUCLEOTIDE SEQUENCE [LARGE SCALE GENOMIC DNA]</scope>
    <source>
        <strain evidence="5">S58</strain>
    </source>
</reference>
<sequence length="560" mass="62353">MTGPVEHRTQVAVVGAGPVGVTVANYLGLYGVRTLLIDRGEEIIDYPRAVGMDDECLRSFQGIGLAEEMLGDMIQNVPLKMFAANGHCLADIRPDTREFGWPRRNIFMQQLAERTLRAGLGRHPHVRLLLGHELRRVEQDGAEARLHVTGPEGSPVRVRAEYVVAADGGRSTVREQLGIPLSGDTHPRKWVVVECDNDPLDAPYTGLHGDPRRPYVCLDLPYNYRRWEFMLFPGEDAEAMLRPGKVHELLAPHVPDPTALNIIRARVYTHHSRVADRFVDGRICLVGDAAHLMPPWAGQGMNTGIRDATNAAWKLAAVVTGRAHPRILATYDTERREHARAMVRLSDAIGRFLSPTNTAVARARDTVVRGLTVAPPVRDWLVHMRFKPVPRYTEGIMLHGRRPVRRNSPVGRMFVQPRVETADGRVLRLDETLGEWFALIGYGNDPLVHLDAGSRAFWDRLGTRYLTVVESRSGRSRTERRTSVTDSVTVEDVDGTLRDWFAEHRGGIAVVRPDRYLAALTDPRDLATVTGDLAALLAPPRLVEPEDTRRSVPTAEGEAS</sequence>
<dbReference type="EC" id="1.14.13.127" evidence="4"/>
<dbReference type="PANTHER" id="PTHR43476">
    <property type="entry name" value="3-(3-HYDROXY-PHENYL)PROPIONATE/3-HYDROXYCINNAMIC ACID HYDROXYLASE"/>
    <property type="match status" value="1"/>
</dbReference>
<dbReference type="GO" id="GO:0019622">
    <property type="term" value="P:3-(3-hydroxy)phenylpropionate catabolic process"/>
    <property type="evidence" value="ECO:0007669"/>
    <property type="project" value="TreeGrafter"/>
</dbReference>
<dbReference type="SUPFAM" id="SSF51905">
    <property type="entry name" value="FAD/NAD(P)-binding domain"/>
    <property type="match status" value="1"/>
</dbReference>
<dbReference type="Gene3D" id="3.30.70.2450">
    <property type="match status" value="1"/>
</dbReference>
<dbReference type="NCBIfam" id="NF004829">
    <property type="entry name" value="PRK06183.1-3"/>
    <property type="match status" value="1"/>
</dbReference>
<dbReference type="NCBIfam" id="NF004831">
    <property type="entry name" value="PRK06183.1-5"/>
    <property type="match status" value="1"/>
</dbReference>
<dbReference type="InterPro" id="IPR036188">
    <property type="entry name" value="FAD/NAD-bd_sf"/>
</dbReference>
<reference evidence="5" key="3">
    <citation type="submission" date="2016-02" db="EMBL/GenBank/DDBJ databases">
        <title>Draft genome of pathogenic Streptomyces sp. in Japan.</title>
        <authorList>
            <person name="Tomihama T."/>
            <person name="Ikenaga M."/>
            <person name="Sakai M."/>
            <person name="Okubo T."/>
            <person name="Ikeda S."/>
        </authorList>
    </citation>
    <scope>NUCLEOTIDE SEQUENCE [LARGE SCALE GENOMIC DNA]</scope>
    <source>
        <strain evidence="5">S58</strain>
    </source>
</reference>
<evidence type="ECO:0000259" key="3">
    <source>
        <dbReference type="Pfam" id="PF01494"/>
    </source>
</evidence>
<dbReference type="Proteomes" id="UP000067448">
    <property type="component" value="Unassembled WGS sequence"/>
</dbReference>
<feature type="region of interest" description="Disordered" evidence="2">
    <location>
        <begin position="540"/>
        <end position="560"/>
    </location>
</feature>
<keyword evidence="1 4" id="KW-0560">Oxidoreductase</keyword>
<dbReference type="InterPro" id="IPR002938">
    <property type="entry name" value="FAD-bd"/>
</dbReference>
<protein>
    <submittedName>
        <fullName evidence="4">3-(3-hydroxy-phenyl)propionate/3-hydroxycinnamic acid hydroxylase</fullName>
        <ecNumber evidence="4">1.14.13.127</ecNumber>
    </submittedName>
</protein>
<feature type="domain" description="FAD-binding" evidence="3">
    <location>
        <begin position="8"/>
        <end position="345"/>
    </location>
</feature>
<evidence type="ECO:0000256" key="2">
    <source>
        <dbReference type="SAM" id="MobiDB-lite"/>
    </source>
</evidence>
<dbReference type="GO" id="GO:0008688">
    <property type="term" value="F:3-(3-hydroxyphenyl)propionate hydroxylase activity"/>
    <property type="evidence" value="ECO:0007669"/>
    <property type="project" value="UniProtKB-EC"/>
</dbReference>
<accession>A0A100JHS4</accession>
<dbReference type="PRINTS" id="PR00420">
    <property type="entry name" value="RNGMNOXGNASE"/>
</dbReference>
<dbReference type="InterPro" id="IPR050631">
    <property type="entry name" value="PheA/TfdB_FAD_monoxygenase"/>
</dbReference>
<dbReference type="GO" id="GO:0071949">
    <property type="term" value="F:FAD binding"/>
    <property type="evidence" value="ECO:0007669"/>
    <property type="project" value="InterPro"/>
</dbReference>
<comment type="caution">
    <text evidence="4">The sequence shown here is derived from an EMBL/GenBank/DDBJ whole genome shotgun (WGS) entry which is preliminary data.</text>
</comment>
<dbReference type="AlphaFoldDB" id="A0A100JHS4"/>
<dbReference type="PANTHER" id="PTHR43476:SF3">
    <property type="entry name" value="FAD-BINDING MONOOXYGENASE"/>
    <property type="match status" value="1"/>
</dbReference>
<name>A0A100JHS4_STRSC</name>
<evidence type="ECO:0000313" key="4">
    <source>
        <dbReference type="EMBL" id="GAQ59788.1"/>
    </source>
</evidence>
<dbReference type="RefSeq" id="WP_059077978.1">
    <property type="nucleotide sequence ID" value="NZ_BCMM01000001.1"/>
</dbReference>
<evidence type="ECO:0000256" key="1">
    <source>
        <dbReference type="ARBA" id="ARBA00023002"/>
    </source>
</evidence>
<evidence type="ECO:0000313" key="5">
    <source>
        <dbReference type="Proteomes" id="UP000067448"/>
    </source>
</evidence>
<dbReference type="Pfam" id="PF01494">
    <property type="entry name" value="FAD_binding_3"/>
    <property type="match status" value="1"/>
</dbReference>
<dbReference type="Gene3D" id="3.50.50.60">
    <property type="entry name" value="FAD/NAD(P)-binding domain"/>
    <property type="match status" value="1"/>
</dbReference>
<gene>
    <name evidence="4" type="primary">mhpA_1</name>
    <name evidence="4" type="ORF">SsS58_00126</name>
</gene>
<organism evidence="4 5">
    <name type="scientific">Streptomyces scabiei</name>
    <dbReference type="NCBI Taxonomy" id="1930"/>
    <lineage>
        <taxon>Bacteria</taxon>
        <taxon>Bacillati</taxon>
        <taxon>Actinomycetota</taxon>
        <taxon>Actinomycetes</taxon>
        <taxon>Kitasatosporales</taxon>
        <taxon>Streptomycetaceae</taxon>
        <taxon>Streptomyces</taxon>
    </lineage>
</organism>
<proteinExistence type="predicted"/>
<reference evidence="4 5" key="2">
    <citation type="journal article" date="2016" name="Genome Announc.">
        <title>Draft Genome Sequences of Streptomyces scabiei S58, Streptomyces turgidiscabies T45, and Streptomyces acidiscabies a10, the Pathogens of Potato Common Scab, Isolated in Japan.</title>
        <authorList>
            <person name="Tomihama T."/>
            <person name="Nishi Y."/>
            <person name="Sakai M."/>
            <person name="Ikenaga M."/>
            <person name="Okubo T."/>
            <person name="Ikeda S."/>
        </authorList>
    </citation>
    <scope>NUCLEOTIDE SEQUENCE [LARGE SCALE GENOMIC DNA]</scope>
    <source>
        <strain evidence="4 5">S58</strain>
    </source>
</reference>